<accession>A0A7G8BGR0</accession>
<evidence type="ECO:0000313" key="10">
    <source>
        <dbReference type="EMBL" id="QNI31730.1"/>
    </source>
</evidence>
<dbReference type="InterPro" id="IPR023828">
    <property type="entry name" value="Peptidase_S8_Ser-AS"/>
</dbReference>
<reference evidence="10 11" key="1">
    <citation type="submission" date="2020-08" db="EMBL/GenBank/DDBJ databases">
        <title>Edaphobacter telluris sp. nov. and Acidobacterium dinghuensis sp. nov., two acidobacteria isolated from forest soil.</title>
        <authorList>
            <person name="Fu J."/>
            <person name="Qiu L."/>
        </authorList>
    </citation>
    <scope>NUCLEOTIDE SEQUENCE [LARGE SCALE GENOMIC DNA]</scope>
    <source>
        <strain evidence="10">4Y35</strain>
    </source>
</reference>
<evidence type="ECO:0000259" key="9">
    <source>
        <dbReference type="PROSITE" id="PS51695"/>
    </source>
</evidence>
<dbReference type="RefSeq" id="WP_186742618.1">
    <property type="nucleotide sequence ID" value="NZ_CP060394.1"/>
</dbReference>
<keyword evidence="6" id="KW-0106">Calcium</keyword>
<keyword evidence="8" id="KW-0732">Signal</keyword>
<dbReference type="GO" id="GO:0046872">
    <property type="term" value="F:metal ion binding"/>
    <property type="evidence" value="ECO:0007669"/>
    <property type="project" value="UniProtKB-KW"/>
</dbReference>
<dbReference type="SUPFAM" id="SSF54897">
    <property type="entry name" value="Protease propeptides/inhibitors"/>
    <property type="match status" value="1"/>
</dbReference>
<dbReference type="Pfam" id="PF16640">
    <property type="entry name" value="Big_3_5"/>
    <property type="match status" value="4"/>
</dbReference>
<dbReference type="EMBL" id="CP060394">
    <property type="protein sequence ID" value="QNI31730.1"/>
    <property type="molecule type" value="Genomic_DNA"/>
</dbReference>
<protein>
    <submittedName>
        <fullName evidence="10">Ig-like domain repeat protein</fullName>
    </submittedName>
</protein>
<keyword evidence="3" id="KW-0479">Metal-binding</keyword>
<evidence type="ECO:0000256" key="8">
    <source>
        <dbReference type="SAM" id="SignalP"/>
    </source>
</evidence>
<feature type="signal peptide" evidence="8">
    <location>
        <begin position="1"/>
        <end position="26"/>
    </location>
</feature>
<gene>
    <name evidence="10" type="ORF">H7849_22205</name>
</gene>
<dbReference type="SUPFAM" id="SSF52743">
    <property type="entry name" value="Subtilisin-like"/>
    <property type="match status" value="1"/>
</dbReference>
<evidence type="ECO:0000256" key="2">
    <source>
        <dbReference type="ARBA" id="ARBA00022670"/>
    </source>
</evidence>
<evidence type="ECO:0000256" key="4">
    <source>
        <dbReference type="ARBA" id="ARBA00022801"/>
    </source>
</evidence>
<dbReference type="InterPro" id="IPR036852">
    <property type="entry name" value="Peptidase_S8/S53_dom_sf"/>
</dbReference>
<dbReference type="InterPro" id="IPR015366">
    <property type="entry name" value="S53_propep"/>
</dbReference>
<evidence type="ECO:0000256" key="6">
    <source>
        <dbReference type="ARBA" id="ARBA00022837"/>
    </source>
</evidence>
<dbReference type="KEGG" id="adin:H7849_22205"/>
<dbReference type="GO" id="GO:0006508">
    <property type="term" value="P:proteolysis"/>
    <property type="evidence" value="ECO:0007669"/>
    <property type="project" value="UniProtKB-KW"/>
</dbReference>
<name>A0A7G8BGR0_9BACT</name>
<dbReference type="SMART" id="SM00944">
    <property type="entry name" value="Pro-kuma_activ"/>
    <property type="match status" value="1"/>
</dbReference>
<keyword evidence="4" id="KW-0378">Hydrolase</keyword>
<dbReference type="InterPro" id="IPR032109">
    <property type="entry name" value="Big_3_5"/>
</dbReference>
<keyword evidence="2" id="KW-0645">Protease</keyword>
<dbReference type="Gene3D" id="3.40.50.200">
    <property type="entry name" value="Peptidase S8/S53 domain"/>
    <property type="match status" value="1"/>
</dbReference>
<sequence>MKIYCRRALKLVTSMTGMLLMLAPMAYTQVKPKITRTIDPTQRKMLAGTVHPLTRTASDQGRVDAGLTMKDMLLTLRPSADQQATLKKYVDDLHNPNSPNFHKWLTPAQYAAQFGGSDEDVQAISSWLSANGFSIEEVSRSKSWIRFSGNAGQVETAFQTEIHQYSVKGVKKYANATNLSIPVALEPAVTGVVSMNNFLANPQHTSPATIARNENGKLARVASTSTPATASPSFTSAGSQIETYLLPGDFSKIYDTQPVINNGINGTGVSIAVVGRSDISMSDIEAFRTIAGLPFNDPNVIYATTDPGVVEGDNVEASLDLEWAGAVAPKARIDYVIGATTSTTDGVDIAASYIVDKALAPIMTVSFGLCEADMSDSQISFYHLLWQQAAAEGITVFVSSGDAGASGCNDPGAESTHFGFGVNGLASTAYNVAVGGTEFNDADLNTYWNLNNAKNLSSAIGYIPEAVWNESCAADVAPSFTNCNFPPYYLYSYAGGGGASSCATRTTDDSGTEYCATGYTKPSWQTGVGVPQDGVRDLPDLSLAAAAEHDGYMLCYEGSCQWTKNSDGSITLEQASIVGGTSAAAPSMAGIMALVEQKHGQFQGVANYQFYQLANAQQNGNCNSSQLTDPTQKSACVFHDITLGSNAVPCFKGGQDCQGTDSPVVVGLSLPPALFPPNSFTDGHAATAGYDLASGLGSVDAANLINSWDVHRTLRSATTLSLSQTTFKHGTSVVLSGKVSASSGKGMPSGDVLITANSAESVASAALSAGMYNASTINLPGGHYTLTAEYSGDATYGTSNSNPVAVTVAPEDSTVTGTSYAYSRFYILGNRPIVQLNNTSFGNPYWLRFQVAGLSRPTDATGSIQLSQGGKSVGTYPVDKTGMIYIQCGPQTPCDYTPGTYTFNAAYSGDGSFHASSATLTFTIAKGTTYWETAASNTTPIAGTRITGYVYFGSDPAAPPSGAVTLARSDTGATLGTGILDKTGTASIPFNAPAGAYFLVANWAGDANYTNGGRKTEQEIITESTAGTKAVNISLNLGTNSFPLGQRTEYSVTVTPATQGSTAVPIGYVTLYSNYGQISGQLALSGGRASGIVEWDTVGSQSVYAVYNGDGNYAGANSTPITVHVAQGVPTVRLQAEATRVQAGAQISVTASLISSLASTNVAAPTGTIQFFDAEDGQARPISVPQAVVGGNGGTLIATLAATLPKGTNLITAVYSGDANWKSVISVPVTVIVNGH</sequence>
<dbReference type="PROSITE" id="PS51695">
    <property type="entry name" value="SEDOLISIN"/>
    <property type="match status" value="1"/>
</dbReference>
<dbReference type="CDD" id="cd11377">
    <property type="entry name" value="Pro-peptidase_S53"/>
    <property type="match status" value="1"/>
</dbReference>
<dbReference type="PANTHER" id="PTHR14218">
    <property type="entry name" value="PROTEASE S8 TRIPEPTIDYL PEPTIDASE I CLN2"/>
    <property type="match status" value="1"/>
</dbReference>
<dbReference type="PANTHER" id="PTHR14218:SF15">
    <property type="entry name" value="TRIPEPTIDYL-PEPTIDASE 1"/>
    <property type="match status" value="1"/>
</dbReference>
<dbReference type="Proteomes" id="UP000515312">
    <property type="component" value="Chromosome"/>
</dbReference>
<dbReference type="GO" id="GO:0004252">
    <property type="term" value="F:serine-type endopeptidase activity"/>
    <property type="evidence" value="ECO:0007669"/>
    <property type="project" value="InterPro"/>
</dbReference>
<organism evidence="10 11">
    <name type="scientific">Alloacidobacterium dinghuense</name>
    <dbReference type="NCBI Taxonomy" id="2763107"/>
    <lineage>
        <taxon>Bacteria</taxon>
        <taxon>Pseudomonadati</taxon>
        <taxon>Acidobacteriota</taxon>
        <taxon>Terriglobia</taxon>
        <taxon>Terriglobales</taxon>
        <taxon>Acidobacteriaceae</taxon>
        <taxon>Alloacidobacterium</taxon>
    </lineage>
</organism>
<dbReference type="CDD" id="cd04056">
    <property type="entry name" value="Peptidases_S53"/>
    <property type="match status" value="1"/>
</dbReference>
<dbReference type="Pfam" id="PF09286">
    <property type="entry name" value="Pro-kuma_activ"/>
    <property type="match status" value="1"/>
</dbReference>
<comment type="cofactor">
    <cofactor evidence="1">
        <name>Ca(2+)</name>
        <dbReference type="ChEBI" id="CHEBI:29108"/>
    </cofactor>
</comment>
<keyword evidence="7" id="KW-0865">Zymogen</keyword>
<evidence type="ECO:0000256" key="7">
    <source>
        <dbReference type="ARBA" id="ARBA00023145"/>
    </source>
</evidence>
<dbReference type="InterPro" id="IPR030400">
    <property type="entry name" value="Sedolisin_dom"/>
</dbReference>
<evidence type="ECO:0000256" key="3">
    <source>
        <dbReference type="ARBA" id="ARBA00022723"/>
    </source>
</evidence>
<dbReference type="InterPro" id="IPR013783">
    <property type="entry name" value="Ig-like_fold"/>
</dbReference>
<evidence type="ECO:0000313" key="11">
    <source>
        <dbReference type="Proteomes" id="UP000515312"/>
    </source>
</evidence>
<dbReference type="Gene3D" id="2.60.40.10">
    <property type="entry name" value="Immunoglobulins"/>
    <property type="match status" value="4"/>
</dbReference>
<dbReference type="PROSITE" id="PS00138">
    <property type="entry name" value="SUBTILASE_SER"/>
    <property type="match status" value="1"/>
</dbReference>
<evidence type="ECO:0000256" key="5">
    <source>
        <dbReference type="ARBA" id="ARBA00022825"/>
    </source>
</evidence>
<dbReference type="GO" id="GO:0008240">
    <property type="term" value="F:tripeptidyl-peptidase activity"/>
    <property type="evidence" value="ECO:0007669"/>
    <property type="project" value="TreeGrafter"/>
</dbReference>
<dbReference type="AlphaFoldDB" id="A0A7G8BGR0"/>
<proteinExistence type="predicted"/>
<evidence type="ECO:0000256" key="1">
    <source>
        <dbReference type="ARBA" id="ARBA00001913"/>
    </source>
</evidence>
<keyword evidence="5" id="KW-0720">Serine protease</keyword>
<feature type="domain" description="Peptidase S53" evidence="9">
    <location>
        <begin position="244"/>
        <end position="711"/>
    </location>
</feature>
<feature type="chain" id="PRO_5028945409" evidence="8">
    <location>
        <begin position="27"/>
        <end position="1236"/>
    </location>
</feature>
<dbReference type="InterPro" id="IPR050819">
    <property type="entry name" value="Tripeptidyl-peptidase_I"/>
</dbReference>
<keyword evidence="11" id="KW-1185">Reference proteome</keyword>